<dbReference type="PROSITE" id="PS51465">
    <property type="entry name" value="KAZAL_2"/>
    <property type="match status" value="1"/>
</dbReference>
<dbReference type="GO" id="GO:0030510">
    <property type="term" value="P:regulation of BMP signaling pathway"/>
    <property type="evidence" value="ECO:0007669"/>
    <property type="project" value="TreeGrafter"/>
</dbReference>
<dbReference type="Pfam" id="PF07648">
    <property type="entry name" value="Kazal_2"/>
    <property type="match status" value="1"/>
</dbReference>
<keyword evidence="3" id="KW-0106">Calcium</keyword>
<dbReference type="EMBL" id="LRGB01000512">
    <property type="protein sequence ID" value="KZS18860.1"/>
    <property type="molecule type" value="Genomic_DNA"/>
</dbReference>
<dbReference type="InterPro" id="IPR050653">
    <property type="entry name" value="Prot_Inhib_GrowthFact_Antg"/>
</dbReference>
<proteinExistence type="predicted"/>
<dbReference type="InterPro" id="IPR011992">
    <property type="entry name" value="EF-hand-dom_pair"/>
</dbReference>
<dbReference type="PROSITE" id="PS50222">
    <property type="entry name" value="EF_HAND_2"/>
    <property type="match status" value="1"/>
</dbReference>
<evidence type="ECO:0000313" key="9">
    <source>
        <dbReference type="Proteomes" id="UP000076858"/>
    </source>
</evidence>
<evidence type="ECO:0000256" key="2">
    <source>
        <dbReference type="ARBA" id="ARBA00022737"/>
    </source>
</evidence>
<keyword evidence="4" id="KW-1015">Disulfide bond</keyword>
<dbReference type="Pfam" id="PF09289">
    <property type="entry name" value="FOLN"/>
    <property type="match status" value="1"/>
</dbReference>
<keyword evidence="2" id="KW-0677">Repeat</keyword>
<feature type="compositionally biased region" description="Basic and acidic residues" evidence="6">
    <location>
        <begin position="154"/>
        <end position="171"/>
    </location>
</feature>
<dbReference type="InterPro" id="IPR011044">
    <property type="entry name" value="Quino_amine_DH_bsu"/>
</dbReference>
<dbReference type="InterPro" id="IPR003598">
    <property type="entry name" value="Ig_sub2"/>
</dbReference>
<dbReference type="InterPro" id="IPR003599">
    <property type="entry name" value="Ig_sub"/>
</dbReference>
<dbReference type="GO" id="GO:0005509">
    <property type="term" value="F:calcium ion binding"/>
    <property type="evidence" value="ECO:0007669"/>
    <property type="project" value="InterPro"/>
</dbReference>
<dbReference type="SUPFAM" id="SSF50969">
    <property type="entry name" value="YVTN repeat-like/Quinoprotein amine dehydrogenase"/>
    <property type="match status" value="1"/>
</dbReference>
<dbReference type="InterPro" id="IPR036773">
    <property type="entry name" value="TB_dom_sf"/>
</dbReference>
<evidence type="ECO:0000256" key="3">
    <source>
        <dbReference type="ARBA" id="ARBA00022837"/>
    </source>
</evidence>
<protein>
    <submittedName>
        <fullName evidence="8">Follistatin-related protein 5</fullName>
    </submittedName>
</protein>
<organism evidence="8 9">
    <name type="scientific">Daphnia magna</name>
    <dbReference type="NCBI Taxonomy" id="35525"/>
    <lineage>
        <taxon>Eukaryota</taxon>
        <taxon>Metazoa</taxon>
        <taxon>Ecdysozoa</taxon>
        <taxon>Arthropoda</taxon>
        <taxon>Crustacea</taxon>
        <taxon>Branchiopoda</taxon>
        <taxon>Diplostraca</taxon>
        <taxon>Cladocera</taxon>
        <taxon>Anomopoda</taxon>
        <taxon>Daphniidae</taxon>
        <taxon>Daphnia</taxon>
    </lineage>
</organism>
<dbReference type="InterPro" id="IPR013098">
    <property type="entry name" value="Ig_I-set"/>
</dbReference>
<comment type="caution">
    <text evidence="8">The sequence shown here is derived from an EMBL/GenBank/DDBJ whole genome shotgun (WGS) entry which is preliminary data.</text>
</comment>
<dbReference type="SUPFAM" id="SSF100895">
    <property type="entry name" value="Kazal-type serine protease inhibitors"/>
    <property type="match status" value="1"/>
</dbReference>
<evidence type="ECO:0000256" key="1">
    <source>
        <dbReference type="ARBA" id="ARBA00022729"/>
    </source>
</evidence>
<evidence type="ECO:0000313" key="8">
    <source>
        <dbReference type="EMBL" id="KZS18860.1"/>
    </source>
</evidence>
<dbReference type="FunFam" id="1.10.238.10:FF:000874">
    <property type="entry name" value="Cell adhesion molecule, putative"/>
    <property type="match status" value="1"/>
</dbReference>
<dbReference type="Proteomes" id="UP000076858">
    <property type="component" value="Unassembled WGS sequence"/>
</dbReference>
<dbReference type="InterPro" id="IPR007110">
    <property type="entry name" value="Ig-like_dom"/>
</dbReference>
<evidence type="ECO:0000256" key="4">
    <source>
        <dbReference type="ARBA" id="ARBA00023157"/>
    </source>
</evidence>
<dbReference type="Gene3D" id="2.60.40.10">
    <property type="entry name" value="Immunoglobulins"/>
    <property type="match status" value="2"/>
</dbReference>
<feature type="chain" id="PRO_5013463137" evidence="7">
    <location>
        <begin position="28"/>
        <end position="932"/>
    </location>
</feature>
<dbReference type="InterPro" id="IPR002350">
    <property type="entry name" value="Kazal_dom"/>
</dbReference>
<dbReference type="SMART" id="SM00280">
    <property type="entry name" value="KAZAL"/>
    <property type="match status" value="1"/>
</dbReference>
<dbReference type="InterPro" id="IPR015369">
    <property type="entry name" value="Follistatin/Osteonectin_EGF"/>
</dbReference>
<dbReference type="AlphaFoldDB" id="A0A0P5ZHF7"/>
<feature type="region of interest" description="Disordered" evidence="6">
    <location>
        <begin position="143"/>
        <end position="173"/>
    </location>
</feature>
<dbReference type="PANTHER" id="PTHR10913:SF14">
    <property type="entry name" value="FOLLISTATIN-RELATED PROTEIN 5-LIKE PROTEIN"/>
    <property type="match status" value="1"/>
</dbReference>
<name>A0A0P5ZHF7_9CRUS</name>
<dbReference type="OrthoDB" id="6085115at2759"/>
<dbReference type="PANTHER" id="PTHR10913">
    <property type="entry name" value="FOLLISTATIN-RELATED"/>
    <property type="match status" value="1"/>
</dbReference>
<dbReference type="Gene3D" id="1.10.238.10">
    <property type="entry name" value="EF-hand"/>
    <property type="match status" value="1"/>
</dbReference>
<dbReference type="SMART" id="SM00408">
    <property type="entry name" value="IGc2"/>
    <property type="match status" value="2"/>
</dbReference>
<dbReference type="PROSITE" id="PS50835">
    <property type="entry name" value="IG_LIKE"/>
    <property type="match status" value="2"/>
</dbReference>
<dbReference type="Gene3D" id="3.90.290.10">
    <property type="entry name" value="TGF-beta binding (TB) domain"/>
    <property type="match status" value="1"/>
</dbReference>
<dbReference type="SUPFAM" id="SSF47473">
    <property type="entry name" value="EF-hand"/>
    <property type="match status" value="1"/>
</dbReference>
<dbReference type="InterPro" id="IPR018247">
    <property type="entry name" value="EF_Hand_1_Ca_BS"/>
</dbReference>
<evidence type="ECO:0000256" key="7">
    <source>
        <dbReference type="SAM" id="SignalP"/>
    </source>
</evidence>
<dbReference type="InterPro" id="IPR013783">
    <property type="entry name" value="Ig-like_fold"/>
</dbReference>
<sequence>MASGNVARCRNLCAALLLLSAILLVPAESSMKSIEQLVKSRRHRDASSSEYDVEALLRQEITIAVKRDSCSSLFCGRGRECQMNSQGHPECVCVRKCRRHHKLICGTDGILYSSHCELHRSACLSNQPIAIDHTYLCLRRKDGNKSGVSSRTVSSEDDRVQHPTAGKDDRSSWTTATVQSTFSVETSAAASADSSSYSMISTTLETGVDAKSTSQSDLAIDSFLTPASSSICSQQDYEILKDNLLLYNHARLSSMEDGHSNAGSKDYLVSLMFSHYDLNNNGLLEAEELSKTFEDEHLSQLSKECSLSDMLAYDDVDHDTHLNLNEFYAAFSKLYSVSVVSLDKALELNQVSARVGDNIEIKCDVTGSPTPPIVWRRHGLDLAQLAEDELKVFPDGALYINNVRLIHAGNYTCHAQRNKDVVQTHVLHVHTLPEVRVTPRIQSRRPGDDSLMKCHAVGVPFPKVEWLKNDEPLRSNVGERIESIGSYSGLKIHSINFADTGAYMCQASSIGGLARDISSLVVQDDSTPKESSLLSESNKKFFVFHDWGVSVYEPQNCRLLHMIQSTDIMPGTQDYVCGSKGVNCSWGRAIAVADRYIYVTQPNKDRVLVISNIQMVVVDVIMTDRYPVDIFYVEHLDQVWIVNWRDEEDHGVKTIQVIREASQKKKHHTVHPEPIDGHFDLVYSLFIPPMQEYGHRYKYGYVSHTNQRGLYKLSLPAMKYVKAIDLAPYNCVPRSLQYSSLYGLVIMECEEPVTRRPTGQIVMDYLTDTVLSHKVTLLGQPYITPDSRIVVTVHREKTSVTLIVQHTTEEGLKFAFDVRTTLNVSHVIFHPSTTSHSYDLYATSADKGDVLFLNLEAGKVDIITGVGKPLDSHLTEWGAPNRPIASAGLFGTYLISPANEAIFVINGDTRTVNCEIGGLVHPRHVSWINSRP</sequence>
<dbReference type="STRING" id="35525.A0A0P5ZHF7"/>
<dbReference type="GO" id="GO:0030154">
    <property type="term" value="P:cell differentiation"/>
    <property type="evidence" value="ECO:0007669"/>
    <property type="project" value="TreeGrafter"/>
</dbReference>
<dbReference type="InterPro" id="IPR036179">
    <property type="entry name" value="Ig-like_dom_sf"/>
</dbReference>
<dbReference type="PROSITE" id="PS00018">
    <property type="entry name" value="EF_HAND_1"/>
    <property type="match status" value="1"/>
</dbReference>
<accession>A0A0P5ZHF7</accession>
<gene>
    <name evidence="8" type="ORF">APZ42_015457</name>
</gene>
<evidence type="ECO:0000256" key="5">
    <source>
        <dbReference type="ARBA" id="ARBA00023180"/>
    </source>
</evidence>
<dbReference type="InterPro" id="IPR002048">
    <property type="entry name" value="EF_hand_dom"/>
</dbReference>
<dbReference type="Gene3D" id="3.30.60.30">
    <property type="match status" value="1"/>
</dbReference>
<evidence type="ECO:0000256" key="6">
    <source>
        <dbReference type="SAM" id="MobiDB-lite"/>
    </source>
</evidence>
<dbReference type="GO" id="GO:0005615">
    <property type="term" value="C:extracellular space"/>
    <property type="evidence" value="ECO:0007669"/>
    <property type="project" value="TreeGrafter"/>
</dbReference>
<keyword evidence="1 7" id="KW-0732">Signal</keyword>
<dbReference type="SUPFAM" id="SSF48726">
    <property type="entry name" value="Immunoglobulin"/>
    <property type="match status" value="2"/>
</dbReference>
<dbReference type="Pfam" id="PF13927">
    <property type="entry name" value="Ig_3"/>
    <property type="match status" value="1"/>
</dbReference>
<feature type="signal peptide" evidence="7">
    <location>
        <begin position="1"/>
        <end position="27"/>
    </location>
</feature>
<keyword evidence="5" id="KW-0325">Glycoprotein</keyword>
<keyword evidence="9" id="KW-1185">Reference proteome</keyword>
<reference evidence="8 9" key="1">
    <citation type="submission" date="2016-03" db="EMBL/GenBank/DDBJ databases">
        <title>EvidentialGene: Evidence-directed Construction of Genes on Genomes.</title>
        <authorList>
            <person name="Gilbert D.G."/>
            <person name="Choi J.-H."/>
            <person name="Mockaitis K."/>
            <person name="Colbourne J."/>
            <person name="Pfrender M."/>
        </authorList>
    </citation>
    <scope>NUCLEOTIDE SEQUENCE [LARGE SCALE GENOMIC DNA]</scope>
    <source>
        <strain evidence="8 9">Xinb3</strain>
        <tissue evidence="8">Complete organism</tissue>
    </source>
</reference>
<dbReference type="Pfam" id="PF07679">
    <property type="entry name" value="I-set"/>
    <property type="match status" value="1"/>
</dbReference>
<dbReference type="SMART" id="SM00409">
    <property type="entry name" value="IG"/>
    <property type="match status" value="2"/>
</dbReference>
<dbReference type="InterPro" id="IPR036058">
    <property type="entry name" value="Kazal_dom_sf"/>
</dbReference>